<organism evidence="1 2">
    <name type="scientific">Forsythia ovata</name>
    <dbReference type="NCBI Taxonomy" id="205694"/>
    <lineage>
        <taxon>Eukaryota</taxon>
        <taxon>Viridiplantae</taxon>
        <taxon>Streptophyta</taxon>
        <taxon>Embryophyta</taxon>
        <taxon>Tracheophyta</taxon>
        <taxon>Spermatophyta</taxon>
        <taxon>Magnoliopsida</taxon>
        <taxon>eudicotyledons</taxon>
        <taxon>Gunneridae</taxon>
        <taxon>Pentapetalae</taxon>
        <taxon>asterids</taxon>
        <taxon>lamiids</taxon>
        <taxon>Lamiales</taxon>
        <taxon>Oleaceae</taxon>
        <taxon>Forsythieae</taxon>
        <taxon>Forsythia</taxon>
    </lineage>
</organism>
<gene>
    <name evidence="1" type="ORF">Fot_07846</name>
</gene>
<dbReference type="AlphaFoldDB" id="A0ABD1WX07"/>
<dbReference type="PANTHER" id="PTHR13650">
    <property type="entry name" value="SPATACSIN"/>
    <property type="match status" value="1"/>
</dbReference>
<proteinExistence type="predicted"/>
<comment type="caution">
    <text evidence="1">The sequence shown here is derived from an EMBL/GenBank/DDBJ whole genome shotgun (WGS) entry which is preliminary data.</text>
</comment>
<dbReference type="EMBL" id="JBFOLJ010000002">
    <property type="protein sequence ID" value="KAL2554227.1"/>
    <property type="molecule type" value="Genomic_DNA"/>
</dbReference>
<protein>
    <submittedName>
        <fullName evidence="1">Spatacsin C-terminal domain-containing protein</fullName>
    </submittedName>
</protein>
<dbReference type="PANTHER" id="PTHR13650:SF0">
    <property type="entry name" value="SPATACSIN"/>
    <property type="match status" value="1"/>
</dbReference>
<evidence type="ECO:0000313" key="1">
    <source>
        <dbReference type="EMBL" id="KAL2554227.1"/>
    </source>
</evidence>
<name>A0ABD1WX07_9LAMI</name>
<accession>A0ABD1WX07</accession>
<evidence type="ECO:0000313" key="2">
    <source>
        <dbReference type="Proteomes" id="UP001604277"/>
    </source>
</evidence>
<keyword evidence="2" id="KW-1185">Reference proteome</keyword>
<reference evidence="2" key="1">
    <citation type="submission" date="2024-07" db="EMBL/GenBank/DDBJ databases">
        <title>Two chromosome-level genome assemblies of Korean endemic species Abeliophyllum distichum and Forsythia ovata (Oleaceae).</title>
        <authorList>
            <person name="Jang H."/>
        </authorList>
    </citation>
    <scope>NUCLEOTIDE SEQUENCE [LARGE SCALE GENOMIC DNA]</scope>
</reference>
<sequence>MSTVTTVTHPKAKRKNCAIIILKFAFEVKTLFDQVIQLVQGVTIHMKPLPTSTLQSYYRMRSIRGQSCFRDRWLVDSQPLLLLNCKMDQRSLLAAPAGRNETSFSNENLYTPVELFGIIAECEKLENPGEALLLKAKNLCWSILAMIAKNVGAAVEATNSLPANARTVTFHSNRKSAKRRRLMEPISVDSLALTESKMSTSSGGAKILGVIAKEEREKQAGEDVEASADTDDMAGFLSRMVAALSVVLLGVALLETSQFYSTELCNVHLVFILHPPQIDTFRYVPMSSKVFRPMP</sequence>
<dbReference type="Proteomes" id="UP001604277">
    <property type="component" value="Unassembled WGS sequence"/>
</dbReference>
<dbReference type="InterPro" id="IPR028103">
    <property type="entry name" value="Spatacsin"/>
</dbReference>